<dbReference type="NCBIfam" id="TIGR00181">
    <property type="entry name" value="pepF"/>
    <property type="match status" value="1"/>
</dbReference>
<keyword evidence="3 6" id="KW-0378">Hydrolase</keyword>
<dbReference type="InterPro" id="IPR042088">
    <property type="entry name" value="OligoPept_F_C"/>
</dbReference>
<proteinExistence type="inferred from homology"/>
<dbReference type="GO" id="GO:0004222">
    <property type="term" value="F:metalloendopeptidase activity"/>
    <property type="evidence" value="ECO:0007669"/>
    <property type="project" value="UniProtKB-UniRule"/>
</dbReference>
<keyword evidence="4 6" id="KW-0862">Zinc</keyword>
<gene>
    <name evidence="9" type="primary">pepF</name>
    <name evidence="9" type="ORF">E3U55_13860</name>
</gene>
<evidence type="ECO:0000259" key="8">
    <source>
        <dbReference type="Pfam" id="PF08439"/>
    </source>
</evidence>
<evidence type="ECO:0000313" key="10">
    <source>
        <dbReference type="Proteomes" id="UP000297975"/>
    </source>
</evidence>
<dbReference type="CDD" id="cd09609">
    <property type="entry name" value="M3B_PepF"/>
    <property type="match status" value="1"/>
</dbReference>
<organism evidence="9 10">
    <name type="scientific">Filobacillus milosensis</name>
    <dbReference type="NCBI Taxonomy" id="94137"/>
    <lineage>
        <taxon>Bacteria</taxon>
        <taxon>Bacillati</taxon>
        <taxon>Bacillota</taxon>
        <taxon>Bacilli</taxon>
        <taxon>Bacillales</taxon>
        <taxon>Bacillaceae</taxon>
        <taxon>Filobacillus</taxon>
    </lineage>
</organism>
<sequence>MAKERLKRSEVPVEQTWRVEDLFETTEDWEQTLKNVEEQVPSVTQYKGRLHEGPDVLFNCLEASSALQEKIIPVATYANLRASEDGTNPDNQANSGKMASALARVGASLSFIDSEILALPEGTLEKYLEENDDLKIYEQVLNDLLERKPYTLSPETEEVLASLSEVHGAPYTIYQRSKSSDMQFDNFEANGEEYSNSFALFEDEYELSSDTNIRRSAYESFVNTLKQYQNTYAATYATEVKKQVQMAKVRGYDNVTQMLLQPQKVTEEMYHNQLDVIQKELAPHMRRFARMKKEVLGLDKMTFADLKAPLDPEFDPKSTYEDVSETILEALSVMGPEYTEIMKKGLTERWVDYADNVGKSTGAFCASPYGHHPFILLTWTGAMRGGFILAHELGHAGHFYLANKNQRVFNTRPSTYFVEAPSTMNEMLLADHLLENNDDPRMRRWIVLQLLGTYYHNFVTHLLEGEFQRRVYDLAEQGVPLTANVLKEQKREALANFWGDEVELDEGASLTWMRQPHYYMGLYPYTYSAGLTASTAVSQLIKEEGQPAIDRWLEVLKAGGTKTPQELMKYAGVDMTTPEPIQKAVGYVGSLVDELEKSYQESMTK</sequence>
<dbReference type="InterPro" id="IPR013647">
    <property type="entry name" value="OligopepF_N_dom"/>
</dbReference>
<dbReference type="OrthoDB" id="9766487at2"/>
<dbReference type="EC" id="3.4.24.-" evidence="6"/>
<dbReference type="InterPro" id="IPR034009">
    <property type="entry name" value="M3B_PepF_4"/>
</dbReference>
<dbReference type="GO" id="GO:0046872">
    <property type="term" value="F:metal ion binding"/>
    <property type="evidence" value="ECO:0007669"/>
    <property type="project" value="UniProtKB-UniRule"/>
</dbReference>
<evidence type="ECO:0000256" key="3">
    <source>
        <dbReference type="ARBA" id="ARBA00022801"/>
    </source>
</evidence>
<accession>A0A4Y8IE49</accession>
<evidence type="ECO:0000259" key="7">
    <source>
        <dbReference type="Pfam" id="PF01432"/>
    </source>
</evidence>
<evidence type="ECO:0000256" key="4">
    <source>
        <dbReference type="ARBA" id="ARBA00022833"/>
    </source>
</evidence>
<dbReference type="PANTHER" id="PTHR11804:SF45">
    <property type="entry name" value="SIMILAR TO OLIGOENDOPEPTIDASE"/>
    <property type="match status" value="1"/>
</dbReference>
<evidence type="ECO:0000313" key="9">
    <source>
        <dbReference type="EMBL" id="TFB14262.1"/>
    </source>
</evidence>
<reference evidence="9 10" key="1">
    <citation type="submission" date="2019-03" db="EMBL/GenBank/DDBJ databases">
        <authorList>
            <person name="He R.-H."/>
        </authorList>
    </citation>
    <scope>NUCLEOTIDE SEQUENCE [LARGE SCALE GENOMIC DNA]</scope>
    <source>
        <strain evidence="10">SH 714</strain>
    </source>
</reference>
<evidence type="ECO:0000256" key="2">
    <source>
        <dbReference type="ARBA" id="ARBA00022723"/>
    </source>
</evidence>
<evidence type="ECO:0000256" key="6">
    <source>
        <dbReference type="RuleBase" id="RU368091"/>
    </source>
</evidence>
<dbReference type="AlphaFoldDB" id="A0A4Y8IE49"/>
<dbReference type="Proteomes" id="UP000297975">
    <property type="component" value="Unassembled WGS sequence"/>
</dbReference>
<protein>
    <recommendedName>
        <fullName evidence="6">Oligopeptidase F</fullName>
        <ecNumber evidence="6">3.4.24.-</ecNumber>
    </recommendedName>
</protein>
<dbReference type="InterPro" id="IPR004438">
    <property type="entry name" value="Peptidase_M3B"/>
</dbReference>
<keyword evidence="2 6" id="KW-0479">Metal-binding</keyword>
<dbReference type="GO" id="GO:0006508">
    <property type="term" value="P:proteolysis"/>
    <property type="evidence" value="ECO:0007669"/>
    <property type="project" value="UniProtKB-KW"/>
</dbReference>
<evidence type="ECO:0000256" key="5">
    <source>
        <dbReference type="ARBA" id="ARBA00023049"/>
    </source>
</evidence>
<keyword evidence="5 6" id="KW-0482">Metalloprotease</keyword>
<comment type="similarity">
    <text evidence="6">Belongs to the peptidase M3B family.</text>
</comment>
<dbReference type="RefSeq" id="WP_134341073.1">
    <property type="nucleotide sequence ID" value="NZ_SOPW01000017.1"/>
</dbReference>
<evidence type="ECO:0000256" key="1">
    <source>
        <dbReference type="ARBA" id="ARBA00022670"/>
    </source>
</evidence>
<feature type="domain" description="Oligopeptidase F N-terminal" evidence="8">
    <location>
        <begin position="115"/>
        <end position="184"/>
    </location>
</feature>
<keyword evidence="1 6" id="KW-0645">Protease</keyword>
<comment type="caution">
    <text evidence="9">The sequence shown here is derived from an EMBL/GenBank/DDBJ whole genome shotgun (WGS) entry which is preliminary data.</text>
</comment>
<dbReference type="GO" id="GO:0006518">
    <property type="term" value="P:peptide metabolic process"/>
    <property type="evidence" value="ECO:0007669"/>
    <property type="project" value="TreeGrafter"/>
</dbReference>
<comment type="function">
    <text evidence="6">Has oligopeptidase activity and degrades a variety of small bioactive peptides.</text>
</comment>
<name>A0A4Y8IE49_9BACI</name>
<dbReference type="Pfam" id="PF01432">
    <property type="entry name" value="Peptidase_M3"/>
    <property type="match status" value="1"/>
</dbReference>
<feature type="domain" description="Peptidase M3A/M3B catalytic" evidence="7">
    <location>
        <begin position="208"/>
        <end position="586"/>
    </location>
</feature>
<dbReference type="InterPro" id="IPR001567">
    <property type="entry name" value="Pept_M3A_M3B_dom"/>
</dbReference>
<dbReference type="Pfam" id="PF08439">
    <property type="entry name" value="Peptidase_M3_N"/>
    <property type="match status" value="1"/>
</dbReference>
<comment type="cofactor">
    <cofactor evidence="6">
        <name>Zn(2+)</name>
        <dbReference type="ChEBI" id="CHEBI:29105"/>
    </cofactor>
    <text evidence="6">Binds 1 zinc ion.</text>
</comment>
<dbReference type="Gene3D" id="1.10.1370.20">
    <property type="entry name" value="Oligoendopeptidase f, C-terminal domain"/>
    <property type="match status" value="1"/>
</dbReference>
<keyword evidence="10" id="KW-1185">Reference proteome</keyword>
<dbReference type="PANTHER" id="PTHR11804">
    <property type="entry name" value="PROTEASE M3 THIMET OLIGOPEPTIDASE-RELATED"/>
    <property type="match status" value="1"/>
</dbReference>
<dbReference type="InterPro" id="IPR045090">
    <property type="entry name" value="Pept_M3A_M3B"/>
</dbReference>
<dbReference type="EMBL" id="SOPW01000017">
    <property type="protein sequence ID" value="TFB14262.1"/>
    <property type="molecule type" value="Genomic_DNA"/>
</dbReference>
<dbReference type="Gene3D" id="1.20.140.70">
    <property type="entry name" value="Oligopeptidase f, N-terminal domain"/>
    <property type="match status" value="1"/>
</dbReference>
<dbReference type="SUPFAM" id="SSF55486">
    <property type="entry name" value="Metalloproteases ('zincins'), catalytic domain"/>
    <property type="match status" value="1"/>
</dbReference>